<protein>
    <recommendedName>
        <fullName evidence="4">Lipoprotein SmpA/OmlA domain-containing protein</fullName>
    </recommendedName>
</protein>
<gene>
    <name evidence="2" type="ORF">L2764_26900</name>
</gene>
<evidence type="ECO:0000313" key="2">
    <source>
        <dbReference type="EMBL" id="MCL1127978.1"/>
    </source>
</evidence>
<dbReference type="EMBL" id="JAKIKS010000279">
    <property type="protein sequence ID" value="MCL1127978.1"/>
    <property type="molecule type" value="Genomic_DNA"/>
</dbReference>
<dbReference type="PROSITE" id="PS51257">
    <property type="entry name" value="PROKAR_LIPOPROTEIN"/>
    <property type="match status" value="1"/>
</dbReference>
<organism evidence="2 3">
    <name type="scientific">Shewanella surugensis</name>
    <dbReference type="NCBI Taxonomy" id="212020"/>
    <lineage>
        <taxon>Bacteria</taxon>
        <taxon>Pseudomonadati</taxon>
        <taxon>Pseudomonadota</taxon>
        <taxon>Gammaproteobacteria</taxon>
        <taxon>Alteromonadales</taxon>
        <taxon>Shewanellaceae</taxon>
        <taxon>Shewanella</taxon>
    </lineage>
</organism>
<evidence type="ECO:0000313" key="3">
    <source>
        <dbReference type="Proteomes" id="UP001203423"/>
    </source>
</evidence>
<name>A0ABT0LJS7_9GAMM</name>
<sequence length="141" mass="15524">MKTFLKCFVIFSVLLLSACSTTASTERTVNQTYQGKSIDALVSIIGMPQSQYGIANGDIQYGWLIKEVIQTPMTSIHNGPPLREGSDDEIDPLSSGRSVRTCRLSALVDNNNIIRSVNFEQDTLGTKAFHFSMCAQVLETE</sequence>
<accession>A0ABT0LJS7</accession>
<dbReference type="Proteomes" id="UP001203423">
    <property type="component" value="Unassembled WGS sequence"/>
</dbReference>
<evidence type="ECO:0008006" key="4">
    <source>
        <dbReference type="Google" id="ProtNLM"/>
    </source>
</evidence>
<feature type="chain" id="PRO_5045208128" description="Lipoprotein SmpA/OmlA domain-containing protein" evidence="1">
    <location>
        <begin position="24"/>
        <end position="141"/>
    </location>
</feature>
<evidence type="ECO:0000256" key="1">
    <source>
        <dbReference type="SAM" id="SignalP"/>
    </source>
</evidence>
<keyword evidence="3" id="KW-1185">Reference proteome</keyword>
<dbReference type="RefSeq" id="WP_248943400.1">
    <property type="nucleotide sequence ID" value="NZ_JAKIKS010000279.1"/>
</dbReference>
<comment type="caution">
    <text evidence="2">The sequence shown here is derived from an EMBL/GenBank/DDBJ whole genome shotgun (WGS) entry which is preliminary data.</text>
</comment>
<proteinExistence type="predicted"/>
<feature type="signal peptide" evidence="1">
    <location>
        <begin position="1"/>
        <end position="23"/>
    </location>
</feature>
<keyword evidence="1" id="KW-0732">Signal</keyword>
<reference evidence="2 3" key="1">
    <citation type="submission" date="2022-01" db="EMBL/GenBank/DDBJ databases">
        <title>Whole genome-based taxonomy of the Shewanellaceae.</title>
        <authorList>
            <person name="Martin-Rodriguez A.J."/>
        </authorList>
    </citation>
    <scope>NUCLEOTIDE SEQUENCE [LARGE SCALE GENOMIC DNA]</scope>
    <source>
        <strain evidence="2 3">DSM 17177</strain>
    </source>
</reference>